<keyword evidence="2" id="KW-0460">Magnesium</keyword>
<dbReference type="SUPFAM" id="SSF64005">
    <property type="entry name" value="Undecaprenyl diphosphate synthase"/>
    <property type="match status" value="1"/>
</dbReference>
<accession>A0A2A4YH77</accession>
<dbReference type="InterPro" id="IPR001441">
    <property type="entry name" value="UPP_synth-like"/>
</dbReference>
<comment type="subunit">
    <text evidence="2">Homodimer.</text>
</comment>
<comment type="caution">
    <text evidence="3">The sequence shown here is derived from an EMBL/GenBank/DDBJ whole genome shotgun (WGS) entry which is preliminary data.</text>
</comment>
<name>A0A2A4YH77_UNCAE</name>
<dbReference type="InterPro" id="IPR018520">
    <property type="entry name" value="UPP_synth-like_CS"/>
</dbReference>
<reference evidence="4" key="1">
    <citation type="submission" date="2017-08" db="EMBL/GenBank/DDBJ databases">
        <title>A dynamic microbial community with high functional redundancy inhabits the cold, oxic subseafloor aquifer.</title>
        <authorList>
            <person name="Tully B.J."/>
            <person name="Wheat C.G."/>
            <person name="Glazer B.T."/>
            <person name="Huber J.A."/>
        </authorList>
    </citation>
    <scope>NUCLEOTIDE SEQUENCE [LARGE SCALE GENOMIC DNA]</scope>
</reference>
<proteinExistence type="inferred from homology"/>
<sequence>MNSAILENRKLDIPYCEELDLSKVPKHIAFIMDGNRRWAKKKRLPIHFGHYRGAEVIDNIVSYAADLGVKVITVYAFSTENWSRSLEEVNGLMQLFKTYLRRKKKSMLKQGVKLTTIGSIGRFSISLQKEIKEVISATEECEKIQLVLALNYGSRDEITRAVKKIIEDVENKKISKQEVTENLISGYLDTADVMDPELLIRTSGESRLSNFLLWQLSYTEVMTIPTLWPDFGKKDLLCAILEYQKRKRRFGE</sequence>
<feature type="binding site" evidence="2">
    <location>
        <position position="201"/>
    </location>
    <ligand>
        <name>substrate</name>
    </ligand>
</feature>
<feature type="active site" evidence="2">
    <location>
        <position position="33"/>
    </location>
</feature>
<keyword evidence="1 2" id="KW-0808">Transferase</keyword>
<evidence type="ECO:0000313" key="4">
    <source>
        <dbReference type="Proteomes" id="UP000217838"/>
    </source>
</evidence>
<gene>
    <name evidence="3" type="primary">uppS</name>
    <name evidence="3" type="ORF">COB11_04365</name>
</gene>
<dbReference type="HAMAP" id="MF_01139">
    <property type="entry name" value="ISPT"/>
    <property type="match status" value="1"/>
</dbReference>
<feature type="binding site" evidence="2">
    <location>
        <position position="38"/>
    </location>
    <ligand>
        <name>substrate</name>
    </ligand>
</feature>
<dbReference type="PANTHER" id="PTHR10291:SF0">
    <property type="entry name" value="DEHYDRODOLICHYL DIPHOSPHATE SYNTHASE 2"/>
    <property type="match status" value="1"/>
</dbReference>
<dbReference type="GO" id="GO:0016094">
    <property type="term" value="P:polyprenol biosynthetic process"/>
    <property type="evidence" value="ECO:0007669"/>
    <property type="project" value="TreeGrafter"/>
</dbReference>
<dbReference type="Gene3D" id="3.40.1180.10">
    <property type="entry name" value="Decaprenyl diphosphate synthase-like"/>
    <property type="match status" value="1"/>
</dbReference>
<dbReference type="Proteomes" id="UP000217838">
    <property type="component" value="Unassembled WGS sequence"/>
</dbReference>
<feature type="active site" description="Proton acceptor" evidence="2">
    <location>
        <position position="81"/>
    </location>
</feature>
<dbReference type="Pfam" id="PF01255">
    <property type="entry name" value="Prenyltransf"/>
    <property type="match status" value="1"/>
</dbReference>
<dbReference type="NCBIfam" id="TIGR00055">
    <property type="entry name" value="uppS"/>
    <property type="match status" value="1"/>
</dbReference>
<comment type="caution">
    <text evidence="2">Lacks conserved residue(s) required for the propagation of feature annotation.</text>
</comment>
<dbReference type="EMBL" id="NVUU01000046">
    <property type="protein sequence ID" value="PCI94074.1"/>
    <property type="molecule type" value="Genomic_DNA"/>
</dbReference>
<feature type="binding site" evidence="2">
    <location>
        <position position="82"/>
    </location>
    <ligand>
        <name>substrate</name>
    </ligand>
</feature>
<comment type="cofactor">
    <cofactor evidence="2">
        <name>Mg(2+)</name>
        <dbReference type="ChEBI" id="CHEBI:18420"/>
    </cofactor>
    <text evidence="2">Binds 2 magnesium ions per subunit.</text>
</comment>
<comment type="similarity">
    <text evidence="2">Belongs to the UPP synthase family.</text>
</comment>
<feature type="binding site" evidence="2">
    <location>
        <position position="220"/>
    </location>
    <ligand>
        <name>Mg(2+)</name>
        <dbReference type="ChEBI" id="CHEBI:18420"/>
    </ligand>
</feature>
<feature type="binding site" evidence="2">
    <location>
        <position position="50"/>
    </location>
    <ligand>
        <name>substrate</name>
    </ligand>
</feature>
<feature type="binding site" evidence="2">
    <location>
        <position position="33"/>
    </location>
    <ligand>
        <name>Mg(2+)</name>
        <dbReference type="ChEBI" id="CHEBI:18420"/>
    </ligand>
</feature>
<feature type="binding site" evidence="2">
    <location>
        <begin position="78"/>
        <end position="80"/>
    </location>
    <ligand>
        <name>substrate</name>
    </ligand>
</feature>
<organism evidence="3 4">
    <name type="scientific">Aerophobetes bacterium</name>
    <dbReference type="NCBI Taxonomy" id="2030807"/>
    <lineage>
        <taxon>Bacteria</taxon>
        <taxon>Candidatus Aerophobota</taxon>
    </lineage>
</organism>
<dbReference type="FunFam" id="3.40.1180.10:FF:000001">
    <property type="entry name" value="(2E,6E)-farnesyl-diphosphate-specific ditrans,polycis-undecaprenyl-diphosphate synthase"/>
    <property type="match status" value="1"/>
</dbReference>
<dbReference type="GO" id="GO:0000287">
    <property type="term" value="F:magnesium ion binding"/>
    <property type="evidence" value="ECO:0007669"/>
    <property type="project" value="UniProtKB-UniRule"/>
</dbReference>
<dbReference type="EC" id="2.5.1.-" evidence="2"/>
<evidence type="ECO:0000256" key="1">
    <source>
        <dbReference type="ARBA" id="ARBA00022679"/>
    </source>
</evidence>
<feature type="binding site" evidence="2">
    <location>
        <begin position="34"/>
        <end position="37"/>
    </location>
    <ligand>
        <name>substrate</name>
    </ligand>
</feature>
<dbReference type="PROSITE" id="PS01066">
    <property type="entry name" value="UPP_SYNTHASE"/>
    <property type="match status" value="1"/>
</dbReference>
<protein>
    <recommendedName>
        <fullName evidence="2">Isoprenyl transferase</fullName>
        <ecNumber evidence="2">2.5.1.-</ecNumber>
    </recommendedName>
</protein>
<dbReference type="PANTHER" id="PTHR10291">
    <property type="entry name" value="DEHYDRODOLICHYL DIPHOSPHATE SYNTHASE FAMILY MEMBER"/>
    <property type="match status" value="1"/>
</dbReference>
<feature type="binding site" evidence="2">
    <location>
        <position position="84"/>
    </location>
    <ligand>
        <name>substrate</name>
    </ligand>
</feature>
<comment type="function">
    <text evidence="2">Catalyzes the condensation of isopentenyl diphosphate (IPP) with allylic pyrophosphates generating different type of terpenoids.</text>
</comment>
<dbReference type="InterPro" id="IPR036424">
    <property type="entry name" value="UPP_synth-like_sf"/>
</dbReference>
<evidence type="ECO:0000256" key="2">
    <source>
        <dbReference type="HAMAP-Rule" id="MF_01139"/>
    </source>
</evidence>
<dbReference type="CDD" id="cd00475">
    <property type="entry name" value="Cis_IPPS"/>
    <property type="match status" value="1"/>
</dbReference>
<feature type="binding site" evidence="2">
    <location>
        <begin position="207"/>
        <end position="209"/>
    </location>
    <ligand>
        <name>substrate</name>
    </ligand>
</feature>
<dbReference type="AlphaFoldDB" id="A0A2A4YH77"/>
<evidence type="ECO:0000313" key="3">
    <source>
        <dbReference type="EMBL" id="PCI94074.1"/>
    </source>
</evidence>
<keyword evidence="2" id="KW-0479">Metal-binding</keyword>
<dbReference type="GO" id="GO:0045547">
    <property type="term" value="F:ditrans,polycis-polyprenyl diphosphate synthase [(2E,6E)-farnesyl diphosphate specific] activity"/>
    <property type="evidence" value="ECO:0007669"/>
    <property type="project" value="TreeGrafter"/>
</dbReference>